<dbReference type="Pfam" id="PF00213">
    <property type="entry name" value="OSCP"/>
    <property type="match status" value="1"/>
</dbReference>
<dbReference type="HAMAP" id="MF_01416">
    <property type="entry name" value="ATP_synth_delta_bact"/>
    <property type="match status" value="1"/>
</dbReference>
<protein>
    <recommendedName>
        <fullName evidence="11">ATP synthase subunit O, mitochondrial</fullName>
    </recommendedName>
</protein>
<keyword evidence="10" id="KW-1185">Reference proteome</keyword>
<evidence type="ECO:0000313" key="10">
    <source>
        <dbReference type="Proteomes" id="UP001054902"/>
    </source>
</evidence>
<dbReference type="Gene3D" id="1.10.520.20">
    <property type="entry name" value="N-terminal domain of the delta subunit of the F1F0-ATP synthase"/>
    <property type="match status" value="1"/>
</dbReference>
<evidence type="ECO:0000256" key="1">
    <source>
        <dbReference type="ARBA" id="ARBA00004370"/>
    </source>
</evidence>
<accession>A0AAD3CNX9</accession>
<evidence type="ECO:0000256" key="8">
    <source>
        <dbReference type="ARBA" id="ARBA00023310"/>
    </source>
</evidence>
<dbReference type="Proteomes" id="UP001054902">
    <property type="component" value="Unassembled WGS sequence"/>
</dbReference>
<evidence type="ECO:0008006" key="11">
    <source>
        <dbReference type="Google" id="ProtNLM"/>
    </source>
</evidence>
<dbReference type="PROSITE" id="PS00389">
    <property type="entry name" value="ATPASE_DELTA"/>
    <property type="match status" value="1"/>
</dbReference>
<comment type="subcellular location">
    <subcellularLocation>
        <location evidence="1">Membrane</location>
    </subcellularLocation>
</comment>
<evidence type="ECO:0000313" key="9">
    <source>
        <dbReference type="EMBL" id="GFH48426.1"/>
    </source>
</evidence>
<proteinExistence type="inferred from homology"/>
<organism evidence="9 10">
    <name type="scientific">Chaetoceros tenuissimus</name>
    <dbReference type="NCBI Taxonomy" id="426638"/>
    <lineage>
        <taxon>Eukaryota</taxon>
        <taxon>Sar</taxon>
        <taxon>Stramenopiles</taxon>
        <taxon>Ochrophyta</taxon>
        <taxon>Bacillariophyta</taxon>
        <taxon>Coscinodiscophyceae</taxon>
        <taxon>Chaetocerotophycidae</taxon>
        <taxon>Chaetocerotales</taxon>
        <taxon>Chaetocerotaceae</taxon>
        <taxon>Chaetoceros</taxon>
    </lineage>
</organism>
<sequence length="188" mass="19983">MATNAHKPPIDLHGLHARYANATYVAASKGNMLETVENELAGIKLTATNSTAFKNFLENPLISRDDKEKTVSDMFSGKVSNVTMNLMMTLAGNAKLAEAPKIADTYSQLMKAKRGEVEATIISADPLTKAQVTAVEAAMKNQVGSGKSVILTTEVDPSILGGLQVQIGDQFLDLSVGSKIDSISRTTV</sequence>
<dbReference type="SUPFAM" id="SSF47928">
    <property type="entry name" value="N-terminal domain of the delta subunit of the F1F0-ATP synthase"/>
    <property type="match status" value="1"/>
</dbReference>
<evidence type="ECO:0000256" key="5">
    <source>
        <dbReference type="ARBA" id="ARBA00023065"/>
    </source>
</evidence>
<evidence type="ECO:0000256" key="3">
    <source>
        <dbReference type="ARBA" id="ARBA00022448"/>
    </source>
</evidence>
<keyword evidence="4" id="KW-0375">Hydrogen ion transport</keyword>
<dbReference type="PRINTS" id="PR00125">
    <property type="entry name" value="ATPASEDELTA"/>
</dbReference>
<keyword evidence="7" id="KW-0472">Membrane</keyword>
<evidence type="ECO:0000256" key="2">
    <source>
        <dbReference type="ARBA" id="ARBA00007046"/>
    </source>
</evidence>
<comment type="caution">
    <text evidence="9">The sequence shown here is derived from an EMBL/GenBank/DDBJ whole genome shotgun (WGS) entry which is preliminary data.</text>
</comment>
<evidence type="ECO:0000256" key="7">
    <source>
        <dbReference type="ARBA" id="ARBA00023136"/>
    </source>
</evidence>
<dbReference type="AlphaFoldDB" id="A0AAD3CNX9"/>
<dbReference type="InterPro" id="IPR000711">
    <property type="entry name" value="ATPase_OSCP/dsu"/>
</dbReference>
<dbReference type="InterPro" id="IPR026015">
    <property type="entry name" value="ATP_synth_OSCP/delta_N_sf"/>
</dbReference>
<keyword evidence="6" id="KW-0793">Thylakoid</keyword>
<keyword evidence="8" id="KW-0066">ATP synthesis</keyword>
<reference evidence="9 10" key="1">
    <citation type="journal article" date="2021" name="Sci. Rep.">
        <title>The genome of the diatom Chaetoceros tenuissimus carries an ancient integrated fragment of an extant virus.</title>
        <authorList>
            <person name="Hongo Y."/>
            <person name="Kimura K."/>
            <person name="Takaki Y."/>
            <person name="Yoshida Y."/>
            <person name="Baba S."/>
            <person name="Kobayashi G."/>
            <person name="Nagasaki K."/>
            <person name="Hano T."/>
            <person name="Tomaru Y."/>
        </authorList>
    </citation>
    <scope>NUCLEOTIDE SEQUENCE [LARGE SCALE GENOMIC DNA]</scope>
    <source>
        <strain evidence="9 10">NIES-3715</strain>
    </source>
</reference>
<name>A0AAD3CNX9_9STRA</name>
<dbReference type="PANTHER" id="PTHR11910">
    <property type="entry name" value="ATP SYNTHASE DELTA CHAIN"/>
    <property type="match status" value="1"/>
</dbReference>
<dbReference type="EMBL" id="BLLK01000027">
    <property type="protein sequence ID" value="GFH48426.1"/>
    <property type="molecule type" value="Genomic_DNA"/>
</dbReference>
<evidence type="ECO:0000256" key="4">
    <source>
        <dbReference type="ARBA" id="ARBA00022781"/>
    </source>
</evidence>
<dbReference type="NCBIfam" id="TIGR01145">
    <property type="entry name" value="ATP_synt_delta"/>
    <property type="match status" value="1"/>
</dbReference>
<dbReference type="InterPro" id="IPR020781">
    <property type="entry name" value="ATPase_OSCP/d_CS"/>
</dbReference>
<keyword evidence="5" id="KW-0406">Ion transport</keyword>
<gene>
    <name evidence="9" type="ORF">CTEN210_04902</name>
</gene>
<comment type="similarity">
    <text evidence="2">Belongs to the ATPase delta chain family.</text>
</comment>
<dbReference type="GO" id="GO:0046933">
    <property type="term" value="F:proton-transporting ATP synthase activity, rotational mechanism"/>
    <property type="evidence" value="ECO:0007669"/>
    <property type="project" value="InterPro"/>
</dbReference>
<evidence type="ECO:0000256" key="6">
    <source>
        <dbReference type="ARBA" id="ARBA00023078"/>
    </source>
</evidence>
<dbReference type="GO" id="GO:0016020">
    <property type="term" value="C:membrane"/>
    <property type="evidence" value="ECO:0007669"/>
    <property type="project" value="UniProtKB-SubCell"/>
</dbReference>
<keyword evidence="3" id="KW-0813">Transport</keyword>